<protein>
    <recommendedName>
        <fullName evidence="3">DUF218 domain-containing protein</fullName>
    </recommendedName>
</protein>
<gene>
    <name evidence="1" type="ORF">CAXC1_120044</name>
</gene>
<dbReference type="EMBL" id="CAWVOK010000003">
    <property type="protein sequence ID" value="CAK8162362.1"/>
    <property type="molecule type" value="Genomic_DNA"/>
</dbReference>
<proteinExistence type="predicted"/>
<evidence type="ECO:0008006" key="3">
    <source>
        <dbReference type="Google" id="ProtNLM"/>
    </source>
</evidence>
<dbReference type="Proteomes" id="UP001314181">
    <property type="component" value="Unassembled WGS sequence"/>
</dbReference>
<evidence type="ECO:0000313" key="1">
    <source>
        <dbReference type="EMBL" id="CAK8162362.1"/>
    </source>
</evidence>
<name>A0ABM9N7U3_9RICK</name>
<comment type="caution">
    <text evidence="1">The sequence shown here is derived from an EMBL/GenBank/DDBJ whole genome shotgun (WGS) entry which is preliminary data.</text>
</comment>
<evidence type="ECO:0000313" key="2">
    <source>
        <dbReference type="Proteomes" id="UP001314181"/>
    </source>
</evidence>
<organism evidence="1 2">
    <name type="scientific">Candidatus Xenohaliotis californiensis</name>
    <dbReference type="NCBI Taxonomy" id="84677"/>
    <lineage>
        <taxon>Bacteria</taxon>
        <taxon>Pseudomonadati</taxon>
        <taxon>Pseudomonadota</taxon>
        <taxon>Alphaproteobacteria</taxon>
        <taxon>Rickettsiales</taxon>
        <taxon>Anaplasmataceae</taxon>
        <taxon>Candidatus Xenohaliotis</taxon>
    </lineage>
</organism>
<reference evidence="1 2" key="1">
    <citation type="submission" date="2024-01" db="EMBL/GenBank/DDBJ databases">
        <authorList>
            <person name="Kunselman E."/>
        </authorList>
    </citation>
    <scope>NUCLEOTIDE SEQUENCE [LARGE SCALE GENOMIC DNA]</scope>
    <source>
        <strain evidence="1">2 abalone samples</strain>
    </source>
</reference>
<sequence>MSQISLTMLLITLINGICLGEKNEIKDQMYDIIHLMYLTNCFDSSNNLQAISLTNSTNEHRDSLLLAVNNALQAAIKEEKIFSPIEFLAQLEIEAQAQELSIYTIQELFVNWAGLLYSQINQNNEQILEEKNLQIVKNIEQISSVLESFQMTEKQTLPKTVENKNSLIWIMGARRSTMIERITFFKEHVINNSIIKYSPFLLTGERELYAELDKLPTETIWEMITYMKNLADKHNIPYDKNQSTILYKTNPPKGRLANKTYLNTTGEHRLTETIAMIEIYQEIVGDSNYILINTPQSKDGQRSNTYTTTIDAMSLTEKTFPETSSIVIISNQPHILRQTHIVKNVIKGSNFISNSCVYGIGPKLKTNQIIQIKSTITEIMSLIYHNSKQLKIR</sequence>
<keyword evidence="2" id="KW-1185">Reference proteome</keyword>
<dbReference type="RefSeq" id="WP_338363345.1">
    <property type="nucleotide sequence ID" value="NZ_CAWVOK010000003.1"/>
</dbReference>
<accession>A0ABM9N7U3</accession>